<dbReference type="Pfam" id="PF12399">
    <property type="entry name" value="BCA_ABC_TP_C"/>
    <property type="match status" value="1"/>
</dbReference>
<dbReference type="EMBL" id="JAUSTP010000012">
    <property type="protein sequence ID" value="MDQ0189952.1"/>
    <property type="molecule type" value="Genomic_DNA"/>
</dbReference>
<keyword evidence="1" id="KW-0813">Transport</keyword>
<organism evidence="5 6">
    <name type="scientific">Alicyclobacillus cycloheptanicus</name>
    <dbReference type="NCBI Taxonomy" id="1457"/>
    <lineage>
        <taxon>Bacteria</taxon>
        <taxon>Bacillati</taxon>
        <taxon>Bacillota</taxon>
        <taxon>Bacilli</taxon>
        <taxon>Bacillales</taxon>
        <taxon>Alicyclobacillaceae</taxon>
        <taxon>Alicyclobacillus</taxon>
    </lineage>
</organism>
<dbReference type="Proteomes" id="UP001232973">
    <property type="component" value="Unassembled WGS sequence"/>
</dbReference>
<dbReference type="PROSITE" id="PS50893">
    <property type="entry name" value="ABC_TRANSPORTER_2"/>
    <property type="match status" value="1"/>
</dbReference>
<evidence type="ECO:0000313" key="6">
    <source>
        <dbReference type="Proteomes" id="UP001232973"/>
    </source>
</evidence>
<dbReference type="SUPFAM" id="SSF52540">
    <property type="entry name" value="P-loop containing nucleoside triphosphate hydrolases"/>
    <property type="match status" value="1"/>
</dbReference>
<dbReference type="GO" id="GO:0005524">
    <property type="term" value="F:ATP binding"/>
    <property type="evidence" value="ECO:0007669"/>
    <property type="project" value="UniProtKB-KW"/>
</dbReference>
<dbReference type="InterPro" id="IPR017871">
    <property type="entry name" value="ABC_transporter-like_CS"/>
</dbReference>
<accession>A0ABT9XI06</accession>
<keyword evidence="2" id="KW-0547">Nucleotide-binding</keyword>
<evidence type="ECO:0000256" key="1">
    <source>
        <dbReference type="ARBA" id="ARBA00022448"/>
    </source>
</evidence>
<evidence type="ECO:0000256" key="2">
    <source>
        <dbReference type="ARBA" id="ARBA00022741"/>
    </source>
</evidence>
<dbReference type="InterPro" id="IPR003439">
    <property type="entry name" value="ABC_transporter-like_ATP-bd"/>
</dbReference>
<dbReference type="InterPro" id="IPR003593">
    <property type="entry name" value="AAA+_ATPase"/>
</dbReference>
<dbReference type="PANTHER" id="PTHR45772:SF7">
    <property type="entry name" value="AMINO ACID ABC TRANSPORTER ATP-BINDING PROTEIN"/>
    <property type="match status" value="1"/>
</dbReference>
<dbReference type="InterPro" id="IPR027417">
    <property type="entry name" value="P-loop_NTPase"/>
</dbReference>
<dbReference type="CDD" id="cd03219">
    <property type="entry name" value="ABC_Mj1267_LivG_branched"/>
    <property type="match status" value="1"/>
</dbReference>
<proteinExistence type="predicted"/>
<gene>
    <name evidence="5" type="ORF">J2S03_001815</name>
</gene>
<keyword evidence="3 5" id="KW-0067">ATP-binding</keyword>
<evidence type="ECO:0000259" key="4">
    <source>
        <dbReference type="PROSITE" id="PS50893"/>
    </source>
</evidence>
<sequence>MMRVVELTKSFGGYTAVNGVNFTVADGEVRAIIGPNGAGKTTLFHLLSGHLKPTRGQVLLDGVEIGGRAPHHIARRGVSRAFQTTNIFPSFTVFDNVLVSVLAHHRRQFHFWGRRDAEMVKRVLNILEMVHLADAKDQLASTLAHGDQRALEVAIALGSEPRVLLLDEPTAGMSPYETQEMIRLLQHVIADRGLTVILSEHDMDVVFGLAHRITVIEAGSVLAEGTPEEIRNNPDVIRAYLGEAQ</sequence>
<dbReference type="PROSITE" id="PS00211">
    <property type="entry name" value="ABC_TRANSPORTER_1"/>
    <property type="match status" value="1"/>
</dbReference>
<comment type="caution">
    <text evidence="5">The sequence shown here is derived from an EMBL/GenBank/DDBJ whole genome shotgun (WGS) entry which is preliminary data.</text>
</comment>
<dbReference type="InterPro" id="IPR051120">
    <property type="entry name" value="ABC_AA/LPS_Transport"/>
</dbReference>
<dbReference type="Pfam" id="PF00005">
    <property type="entry name" value="ABC_tran"/>
    <property type="match status" value="1"/>
</dbReference>
<keyword evidence="6" id="KW-1185">Reference proteome</keyword>
<dbReference type="InterPro" id="IPR032823">
    <property type="entry name" value="BCA_ABC_TP_C"/>
</dbReference>
<dbReference type="SMART" id="SM00382">
    <property type="entry name" value="AAA"/>
    <property type="match status" value="1"/>
</dbReference>
<dbReference type="PANTHER" id="PTHR45772">
    <property type="entry name" value="CONSERVED COMPONENT OF ABC TRANSPORTER FOR NATURAL AMINO ACIDS-RELATED"/>
    <property type="match status" value="1"/>
</dbReference>
<reference evidence="5 6" key="1">
    <citation type="submission" date="2023-07" db="EMBL/GenBank/DDBJ databases">
        <title>Genomic Encyclopedia of Type Strains, Phase IV (KMG-IV): sequencing the most valuable type-strain genomes for metagenomic binning, comparative biology and taxonomic classification.</title>
        <authorList>
            <person name="Goeker M."/>
        </authorList>
    </citation>
    <scope>NUCLEOTIDE SEQUENCE [LARGE SCALE GENOMIC DNA]</scope>
    <source>
        <strain evidence="5 6">DSM 4006</strain>
    </source>
</reference>
<dbReference type="Gene3D" id="3.40.50.300">
    <property type="entry name" value="P-loop containing nucleotide triphosphate hydrolases"/>
    <property type="match status" value="1"/>
</dbReference>
<name>A0ABT9XI06_9BACL</name>
<evidence type="ECO:0000313" key="5">
    <source>
        <dbReference type="EMBL" id="MDQ0189952.1"/>
    </source>
</evidence>
<protein>
    <submittedName>
        <fullName evidence="5">Branched-chain amino acid transport system ATP-binding protein</fullName>
    </submittedName>
</protein>
<feature type="domain" description="ABC transporter" evidence="4">
    <location>
        <begin position="2"/>
        <end position="243"/>
    </location>
</feature>
<evidence type="ECO:0000256" key="3">
    <source>
        <dbReference type="ARBA" id="ARBA00022840"/>
    </source>
</evidence>